<proteinExistence type="predicted"/>
<organism evidence="1 2">
    <name type="scientific">Nonomuraea deserti</name>
    <dbReference type="NCBI Taxonomy" id="1848322"/>
    <lineage>
        <taxon>Bacteria</taxon>
        <taxon>Bacillati</taxon>
        <taxon>Actinomycetota</taxon>
        <taxon>Actinomycetes</taxon>
        <taxon>Streptosporangiales</taxon>
        <taxon>Streptosporangiaceae</taxon>
        <taxon>Nonomuraea</taxon>
    </lineage>
</organism>
<reference evidence="1 2" key="1">
    <citation type="submission" date="2019-03" db="EMBL/GenBank/DDBJ databases">
        <title>Draft genome sequences of novel Actinobacteria.</title>
        <authorList>
            <person name="Sahin N."/>
            <person name="Ay H."/>
            <person name="Saygin H."/>
        </authorList>
    </citation>
    <scope>NUCLEOTIDE SEQUENCE [LARGE SCALE GENOMIC DNA]</scope>
    <source>
        <strain evidence="1 2">KC310</strain>
    </source>
</reference>
<dbReference type="SUPFAM" id="SSF47598">
    <property type="entry name" value="Ribbon-helix-helix"/>
    <property type="match status" value="1"/>
</dbReference>
<evidence type="ECO:0000313" key="1">
    <source>
        <dbReference type="EMBL" id="TDD01400.1"/>
    </source>
</evidence>
<dbReference type="RefSeq" id="WP_132597864.1">
    <property type="nucleotide sequence ID" value="NZ_SMKO01000078.1"/>
</dbReference>
<evidence type="ECO:0008006" key="3">
    <source>
        <dbReference type="Google" id="ProtNLM"/>
    </source>
</evidence>
<sequence length="106" mass="12497">MKSTKAATTIRVSVTTRDRLARIARQEGRTMTEVLHDAIADYEQKQFWQTVNEQIEHTQREDPEGWADYLTEREFVLGPRPRSRRIAPEWDGLITFPEEKDETHAR</sequence>
<name>A0A4R4VMZ3_9ACTN</name>
<gene>
    <name evidence="1" type="ORF">E1292_26195</name>
</gene>
<dbReference type="GO" id="GO:0006355">
    <property type="term" value="P:regulation of DNA-templated transcription"/>
    <property type="evidence" value="ECO:0007669"/>
    <property type="project" value="InterPro"/>
</dbReference>
<comment type="caution">
    <text evidence="1">The sequence shown here is derived from an EMBL/GenBank/DDBJ whole genome shotgun (WGS) entry which is preliminary data.</text>
</comment>
<evidence type="ECO:0000313" key="2">
    <source>
        <dbReference type="Proteomes" id="UP000295258"/>
    </source>
</evidence>
<accession>A0A4R4VMZ3</accession>
<keyword evidence="2" id="KW-1185">Reference proteome</keyword>
<dbReference type="Proteomes" id="UP000295258">
    <property type="component" value="Unassembled WGS sequence"/>
</dbReference>
<dbReference type="InterPro" id="IPR010985">
    <property type="entry name" value="Ribbon_hlx_hlx"/>
</dbReference>
<protein>
    <recommendedName>
        <fullName evidence="3">Ribbon-helix-helix protein, CopG family</fullName>
    </recommendedName>
</protein>
<dbReference type="AlphaFoldDB" id="A0A4R4VMZ3"/>
<dbReference type="EMBL" id="SMKO01000078">
    <property type="protein sequence ID" value="TDD01400.1"/>
    <property type="molecule type" value="Genomic_DNA"/>
</dbReference>